<gene>
    <name evidence="6" type="ORF">C1SCF055_LOCUS36683</name>
</gene>
<dbReference type="Pfam" id="PF08449">
    <property type="entry name" value="UAA"/>
    <property type="match status" value="1"/>
</dbReference>
<keyword evidence="5" id="KW-0472">Membrane</keyword>
<evidence type="ECO:0000313" key="7">
    <source>
        <dbReference type="EMBL" id="CAL1164907.1"/>
    </source>
</evidence>
<keyword evidence="8" id="KW-1185">Reference proteome</keyword>
<dbReference type="GO" id="GO:0000139">
    <property type="term" value="C:Golgi membrane"/>
    <property type="evidence" value="ECO:0007669"/>
    <property type="project" value="TreeGrafter"/>
</dbReference>
<sequence length="247" mass="27267">MQDLILQMTGQLEPWRPWAEQLQAKRRMKLQMKSCAWENLLMILHPRSSGNKRYDTYCDEAKHWQSVEKHHPVERCRAIRTLCSGATPATFYGSLTTKLVAATWSYAVVMAVPKRFLSNSLSQYSTHYVEFSLKIVAKSSKLMPTMLISGLLGNSRYFQAVDYIAAILLCAGTAFFSYSPKASVSTTSSQVALGMCALGLSCVFDGLVPNVQQRLLRDTTPSELMARTNAVGAVAGGAVVGAVRMQL</sequence>
<comment type="caution">
    <text evidence="6">The sequence shown here is derived from an EMBL/GenBank/DDBJ whole genome shotgun (WGS) entry which is preliminary data.</text>
</comment>
<dbReference type="AlphaFoldDB" id="A0A9P1GID6"/>
<reference evidence="7" key="2">
    <citation type="submission" date="2024-04" db="EMBL/GenBank/DDBJ databases">
        <authorList>
            <person name="Chen Y."/>
            <person name="Shah S."/>
            <person name="Dougan E. K."/>
            <person name="Thang M."/>
            <person name="Chan C."/>
        </authorList>
    </citation>
    <scope>NUCLEOTIDE SEQUENCE [LARGE SCALE GENOMIC DNA]</scope>
</reference>
<evidence type="ECO:0000256" key="1">
    <source>
        <dbReference type="ARBA" id="ARBA00004141"/>
    </source>
</evidence>
<dbReference type="GO" id="GO:0005789">
    <property type="term" value="C:endoplasmic reticulum membrane"/>
    <property type="evidence" value="ECO:0007669"/>
    <property type="project" value="TreeGrafter"/>
</dbReference>
<dbReference type="EMBL" id="CAMXCT020005135">
    <property type="protein sequence ID" value="CAL1164907.1"/>
    <property type="molecule type" value="Genomic_DNA"/>
</dbReference>
<organism evidence="6">
    <name type="scientific">Cladocopium goreaui</name>
    <dbReference type="NCBI Taxonomy" id="2562237"/>
    <lineage>
        <taxon>Eukaryota</taxon>
        <taxon>Sar</taxon>
        <taxon>Alveolata</taxon>
        <taxon>Dinophyceae</taxon>
        <taxon>Suessiales</taxon>
        <taxon>Symbiodiniaceae</taxon>
        <taxon>Cladocopium</taxon>
    </lineage>
</organism>
<dbReference type="PANTHER" id="PTHR10778">
    <property type="entry name" value="SOLUTE CARRIER FAMILY 35 MEMBER B"/>
    <property type="match status" value="1"/>
</dbReference>
<proteinExistence type="predicted"/>
<evidence type="ECO:0000256" key="5">
    <source>
        <dbReference type="ARBA" id="ARBA00023136"/>
    </source>
</evidence>
<dbReference type="Proteomes" id="UP001152797">
    <property type="component" value="Unassembled WGS sequence"/>
</dbReference>
<name>A0A9P1GID6_9DINO</name>
<evidence type="ECO:0000256" key="2">
    <source>
        <dbReference type="ARBA" id="ARBA00022448"/>
    </source>
</evidence>
<protein>
    <submittedName>
        <fullName evidence="6">Uncharacterized protein</fullName>
    </submittedName>
</protein>
<evidence type="ECO:0000313" key="6">
    <source>
        <dbReference type="EMBL" id="CAI4011532.1"/>
    </source>
</evidence>
<dbReference type="InterPro" id="IPR013657">
    <property type="entry name" value="SCL35B1-4/HUT1"/>
</dbReference>
<dbReference type="EMBL" id="CAMXCT010005135">
    <property type="protein sequence ID" value="CAI4011532.1"/>
    <property type="molecule type" value="Genomic_DNA"/>
</dbReference>
<evidence type="ECO:0000256" key="3">
    <source>
        <dbReference type="ARBA" id="ARBA00022692"/>
    </source>
</evidence>
<comment type="subcellular location">
    <subcellularLocation>
        <location evidence="1">Membrane</location>
        <topology evidence="1">Multi-pass membrane protein</topology>
    </subcellularLocation>
</comment>
<accession>A0A9P1GID6</accession>
<evidence type="ECO:0000256" key="4">
    <source>
        <dbReference type="ARBA" id="ARBA00022989"/>
    </source>
</evidence>
<evidence type="ECO:0000313" key="8">
    <source>
        <dbReference type="Proteomes" id="UP001152797"/>
    </source>
</evidence>
<keyword evidence="3" id="KW-0812">Transmembrane</keyword>
<reference evidence="6" key="1">
    <citation type="submission" date="2022-10" db="EMBL/GenBank/DDBJ databases">
        <authorList>
            <person name="Chen Y."/>
            <person name="Dougan E. K."/>
            <person name="Chan C."/>
            <person name="Rhodes N."/>
            <person name="Thang M."/>
        </authorList>
    </citation>
    <scope>NUCLEOTIDE SEQUENCE</scope>
</reference>
<dbReference type="OrthoDB" id="438495at2759"/>
<dbReference type="EMBL" id="CAMXCT030005135">
    <property type="protein sequence ID" value="CAL4798844.1"/>
    <property type="molecule type" value="Genomic_DNA"/>
</dbReference>
<dbReference type="GO" id="GO:0046964">
    <property type="term" value="F:3'-phosphoadenosine 5'-phosphosulfate transmembrane transporter activity"/>
    <property type="evidence" value="ECO:0007669"/>
    <property type="project" value="TreeGrafter"/>
</dbReference>
<keyword evidence="2" id="KW-0813">Transport</keyword>
<dbReference type="PANTHER" id="PTHR10778:SF8">
    <property type="entry name" value="ADENOSINE 3'-PHOSPHO 5'-PHOSPHOSULFATE TRANSPORTER 2"/>
    <property type="match status" value="1"/>
</dbReference>
<keyword evidence="4" id="KW-1133">Transmembrane helix</keyword>